<name>A0A7E4ZY92_PANRE</name>
<keyword evidence="1" id="KW-1185">Reference proteome</keyword>
<reference evidence="1" key="1">
    <citation type="journal article" date="2013" name="Genetics">
        <title>The draft genome and transcriptome of Panagrellus redivivus are shaped by the harsh demands of a free-living lifestyle.</title>
        <authorList>
            <person name="Srinivasan J."/>
            <person name="Dillman A.R."/>
            <person name="Macchietto M.G."/>
            <person name="Heikkinen L."/>
            <person name="Lakso M."/>
            <person name="Fracchia K.M."/>
            <person name="Antoshechkin I."/>
            <person name="Mortazavi A."/>
            <person name="Wong G."/>
            <person name="Sternberg P.W."/>
        </authorList>
    </citation>
    <scope>NUCLEOTIDE SEQUENCE [LARGE SCALE GENOMIC DNA]</scope>
    <source>
        <strain evidence="1">MT8872</strain>
    </source>
</reference>
<evidence type="ECO:0000313" key="1">
    <source>
        <dbReference type="Proteomes" id="UP000492821"/>
    </source>
</evidence>
<proteinExistence type="predicted"/>
<reference evidence="2" key="2">
    <citation type="submission" date="2020-10" db="UniProtKB">
        <authorList>
            <consortium name="WormBaseParasite"/>
        </authorList>
    </citation>
    <scope>IDENTIFICATION</scope>
</reference>
<dbReference type="WBParaSite" id="Pan_g2670.t1">
    <property type="protein sequence ID" value="Pan_g2670.t1"/>
    <property type="gene ID" value="Pan_g2670"/>
</dbReference>
<dbReference type="AlphaFoldDB" id="A0A7E4ZY92"/>
<organism evidence="1 2">
    <name type="scientific">Panagrellus redivivus</name>
    <name type="common">Microworm</name>
    <dbReference type="NCBI Taxonomy" id="6233"/>
    <lineage>
        <taxon>Eukaryota</taxon>
        <taxon>Metazoa</taxon>
        <taxon>Ecdysozoa</taxon>
        <taxon>Nematoda</taxon>
        <taxon>Chromadorea</taxon>
        <taxon>Rhabditida</taxon>
        <taxon>Tylenchina</taxon>
        <taxon>Panagrolaimomorpha</taxon>
        <taxon>Panagrolaimoidea</taxon>
        <taxon>Panagrolaimidae</taxon>
        <taxon>Panagrellus</taxon>
    </lineage>
</organism>
<evidence type="ECO:0000313" key="2">
    <source>
        <dbReference type="WBParaSite" id="Pan_g2670.t1"/>
    </source>
</evidence>
<accession>A0A7E4ZY92</accession>
<dbReference type="Proteomes" id="UP000492821">
    <property type="component" value="Unassembled WGS sequence"/>
</dbReference>
<protein>
    <submittedName>
        <fullName evidence="2">F-box domain-containing protein</fullName>
    </submittedName>
</protein>
<sequence length="279" mass="32244">MPYPIAKLPYGLRCHFHDLATPFERYNLQIAAGNHAICPPIQTVKKTRKSPIFKYEGEMFVECSGGYNLETDGPLYRCPELRLFRASSQNLTSAPFGLFCGQKLLALHCCHVSKNLLIQFSSLLWANSVQELYLIHNTNADYALKMSDLLTLFPNLTKISANNATSSDTWLTEILQYPQHKIMNLTLCITRQQLDALSGHELAAFLEAQKTGFYLKLHVVQAGEMVNLQLHLPNYTWYYWSRKNEFSFENEHKIHEQCKNNTRLTIWSFETFSGYVWYI</sequence>